<feature type="domain" description="BTB" evidence="2">
    <location>
        <begin position="18"/>
        <end position="54"/>
    </location>
</feature>
<dbReference type="Gene3D" id="3.30.710.10">
    <property type="entry name" value="Potassium Channel Kv1.1, Chain A"/>
    <property type="match status" value="1"/>
</dbReference>
<evidence type="ECO:0000313" key="3">
    <source>
        <dbReference type="EMBL" id="KXS18603.1"/>
    </source>
</evidence>
<gene>
    <name evidence="3" type="ORF">M427DRAFT_132559</name>
</gene>
<accession>A0A139AQ19</accession>
<dbReference type="PROSITE" id="PS50097">
    <property type="entry name" value="BTB"/>
    <property type="match status" value="1"/>
</dbReference>
<dbReference type="GO" id="GO:0019825">
    <property type="term" value="F:oxygen binding"/>
    <property type="evidence" value="ECO:0007669"/>
    <property type="project" value="InterPro"/>
</dbReference>
<dbReference type="GO" id="GO:0020037">
    <property type="term" value="F:heme binding"/>
    <property type="evidence" value="ECO:0007669"/>
    <property type="project" value="InterPro"/>
</dbReference>
<dbReference type="InterPro" id="IPR011333">
    <property type="entry name" value="SKP1/BTB/POZ_sf"/>
</dbReference>
<dbReference type="InterPro" id="IPR012292">
    <property type="entry name" value="Globin/Proto"/>
</dbReference>
<dbReference type="InterPro" id="IPR000210">
    <property type="entry name" value="BTB/POZ_dom"/>
</dbReference>
<dbReference type="EMBL" id="KQ965741">
    <property type="protein sequence ID" value="KXS18603.1"/>
    <property type="molecule type" value="Genomic_DNA"/>
</dbReference>
<dbReference type="InterPro" id="IPR044399">
    <property type="entry name" value="Mb-like_M"/>
</dbReference>
<dbReference type="Gene3D" id="1.10.490.10">
    <property type="entry name" value="Globins"/>
    <property type="match status" value="1"/>
</dbReference>
<reference evidence="3 4" key="1">
    <citation type="journal article" date="2015" name="Genome Biol. Evol.">
        <title>Phylogenomic analyses indicate that early fungi evolved digesting cell walls of algal ancestors of land plants.</title>
        <authorList>
            <person name="Chang Y."/>
            <person name="Wang S."/>
            <person name="Sekimoto S."/>
            <person name="Aerts A.L."/>
            <person name="Choi C."/>
            <person name="Clum A."/>
            <person name="LaButti K.M."/>
            <person name="Lindquist E.A."/>
            <person name="Yee Ngan C."/>
            <person name="Ohm R.A."/>
            <person name="Salamov A.A."/>
            <person name="Grigoriev I.V."/>
            <person name="Spatafora J.W."/>
            <person name="Berbee M.L."/>
        </authorList>
    </citation>
    <scope>NUCLEOTIDE SEQUENCE [LARGE SCALE GENOMIC DNA]</scope>
    <source>
        <strain evidence="3 4">JEL478</strain>
    </source>
</reference>
<name>A0A139AQ19_GONPJ</name>
<evidence type="ECO:0000256" key="1">
    <source>
        <dbReference type="SAM" id="MobiDB-lite"/>
    </source>
</evidence>
<dbReference type="AlphaFoldDB" id="A0A139AQ19"/>
<evidence type="ECO:0000259" key="2">
    <source>
        <dbReference type="PROSITE" id="PS50097"/>
    </source>
</evidence>
<feature type="region of interest" description="Disordered" evidence="1">
    <location>
        <begin position="575"/>
        <end position="612"/>
    </location>
</feature>
<dbReference type="InterPro" id="IPR009050">
    <property type="entry name" value="Globin-like_sf"/>
</dbReference>
<dbReference type="Proteomes" id="UP000070544">
    <property type="component" value="Unassembled WGS sequence"/>
</dbReference>
<feature type="compositionally biased region" description="Pro residues" evidence="1">
    <location>
        <begin position="356"/>
        <end position="382"/>
    </location>
</feature>
<proteinExistence type="predicted"/>
<sequence>MPGSLSGLLPFLKEGTFADALLQIKTTEEKSSSLPIHRIVLAYRSPYFYDLFASTQPTMSSKGLPIYQTPVLPAHPSLHEVLGLCLWWIYSLDEHELTLPDTKWDQVVGIHRISDLFQLGTLFDYSTHLLHSAIDQQSTLPDDLFTIAKEGRIWGCPDIEHRAMDALLSVVVSSDATDATLAATSYDTFASILDHADLVKNYGLVQRFVDAKFKAGRQLSLDQTNALWARVPFNQSEVEPQAPEVPAPKAPPLPDFMDNPAALLAMTPDAFRQLMKQVTTPNATGAVSLRAPEAYGVIRGYVLNHPEIDDRSKLELWLLVRFVELSVEELERAFAEAIAPQDMMLKAMFSKLSLPPPTVGPPTQRPLPPFYDPSPPPSPHPPHQGAAGHEAPISKSDLDWTALIKSKQVDHWEDLTLNVTKRQMDDVVASWSALKRDGLVEEFARLTKECLFTENPEYEKLFPSPDAFPFVKIIDTVATQTHRSLGRNQREVVADLMLIGNMHWTRLRLSINDYKAMTVSVVYAMTAVHGNVSTEQKAREVYAWQVLLSEMSAIMYRGEKMTEQERLALMRAVHGEAPGPKPQGGNSRMSWDGARPRPPKGGADVNKKCKVM</sequence>
<dbReference type="CDD" id="cd01040">
    <property type="entry name" value="Mb-like"/>
    <property type="match status" value="1"/>
</dbReference>
<dbReference type="OrthoDB" id="6359816at2759"/>
<organism evidence="3 4">
    <name type="scientific">Gonapodya prolifera (strain JEL478)</name>
    <name type="common">Monoblepharis prolifera</name>
    <dbReference type="NCBI Taxonomy" id="1344416"/>
    <lineage>
        <taxon>Eukaryota</taxon>
        <taxon>Fungi</taxon>
        <taxon>Fungi incertae sedis</taxon>
        <taxon>Chytridiomycota</taxon>
        <taxon>Chytridiomycota incertae sedis</taxon>
        <taxon>Monoblepharidomycetes</taxon>
        <taxon>Monoblepharidales</taxon>
        <taxon>Gonapodyaceae</taxon>
        <taxon>Gonapodya</taxon>
    </lineage>
</organism>
<evidence type="ECO:0000313" key="4">
    <source>
        <dbReference type="Proteomes" id="UP000070544"/>
    </source>
</evidence>
<keyword evidence="4" id="KW-1185">Reference proteome</keyword>
<dbReference type="SUPFAM" id="SSF54695">
    <property type="entry name" value="POZ domain"/>
    <property type="match status" value="1"/>
</dbReference>
<protein>
    <recommendedName>
        <fullName evidence="2">BTB domain-containing protein</fullName>
    </recommendedName>
</protein>
<dbReference type="SUPFAM" id="SSF46458">
    <property type="entry name" value="Globin-like"/>
    <property type="match status" value="1"/>
</dbReference>
<dbReference type="Pfam" id="PF00651">
    <property type="entry name" value="BTB"/>
    <property type="match status" value="1"/>
</dbReference>
<feature type="region of interest" description="Disordered" evidence="1">
    <location>
        <begin position="356"/>
        <end position="391"/>
    </location>
</feature>